<gene>
    <name evidence="3" type="ORF">COU32_01590</name>
</gene>
<keyword evidence="1" id="KW-0812">Transmembrane</keyword>
<feature type="signal peptide" evidence="2">
    <location>
        <begin position="1"/>
        <end position="30"/>
    </location>
</feature>
<proteinExistence type="predicted"/>
<dbReference type="AlphaFoldDB" id="A0A2H0TWK7"/>
<reference evidence="4" key="1">
    <citation type="submission" date="2017-09" db="EMBL/GenBank/DDBJ databases">
        <title>Depth-based differentiation of microbial function through sediment-hosted aquifers and enrichment of novel symbionts in the deep terrestrial subsurface.</title>
        <authorList>
            <person name="Probst A.J."/>
            <person name="Ladd B."/>
            <person name="Jarett J.K."/>
            <person name="Geller-Mcgrath D.E."/>
            <person name="Sieber C.M.K."/>
            <person name="Emerson J.B."/>
            <person name="Anantharaman K."/>
            <person name="Thomas B.C."/>
            <person name="Malmstrom R."/>
            <person name="Stieglmeier M."/>
            <person name="Klingl A."/>
            <person name="Woyke T."/>
            <person name="Ryan C.M."/>
            <person name="Banfield J.F."/>
        </authorList>
    </citation>
    <scope>NUCLEOTIDE SEQUENCE [LARGE SCALE GENOMIC DNA]</scope>
</reference>
<evidence type="ECO:0008006" key="5">
    <source>
        <dbReference type="Google" id="ProtNLM"/>
    </source>
</evidence>
<organism evidence="3 4">
    <name type="scientific">Candidatus Magasanikbacteria bacterium CG10_big_fil_rev_8_21_14_0_10_42_10</name>
    <dbReference type="NCBI Taxonomy" id="1974649"/>
    <lineage>
        <taxon>Bacteria</taxon>
        <taxon>Candidatus Magasanikiibacteriota</taxon>
    </lineage>
</organism>
<comment type="caution">
    <text evidence="3">The sequence shown here is derived from an EMBL/GenBank/DDBJ whole genome shotgun (WGS) entry which is preliminary data.</text>
</comment>
<feature type="chain" id="PRO_5013729078" description="DUF5671 domain-containing protein" evidence="2">
    <location>
        <begin position="31"/>
        <end position="159"/>
    </location>
</feature>
<dbReference type="Proteomes" id="UP000231530">
    <property type="component" value="Unassembled WGS sequence"/>
</dbReference>
<protein>
    <recommendedName>
        <fullName evidence="5">DUF5671 domain-containing protein</fullName>
    </recommendedName>
</protein>
<feature type="transmembrane region" description="Helical" evidence="1">
    <location>
        <begin position="105"/>
        <end position="126"/>
    </location>
</feature>
<evidence type="ECO:0000313" key="4">
    <source>
        <dbReference type="Proteomes" id="UP000231530"/>
    </source>
</evidence>
<dbReference type="EMBL" id="PFBY01000020">
    <property type="protein sequence ID" value="PIR76538.1"/>
    <property type="molecule type" value="Genomic_DNA"/>
</dbReference>
<keyword evidence="1" id="KW-1133">Transmembrane helix</keyword>
<feature type="transmembrane region" description="Helical" evidence="1">
    <location>
        <begin position="59"/>
        <end position="84"/>
    </location>
</feature>
<name>A0A2H0TWK7_9BACT</name>
<sequence length="159" mass="17316">MRHAFVRFGVLMNIVILGCFFSLSASPAYAQTLSSDILKQVGSAGDKAGYATSSTSTPAVFFASLITVLLSFVGVLFLVLLVYAGYVRLTSHGDEDRVKKSTKTLVAALLGLTIVLLAYGITRFIVPRVYNATTYDPKYDINNQAPNTTYQKSIDIKLF</sequence>
<dbReference type="PROSITE" id="PS51257">
    <property type="entry name" value="PROKAR_LIPOPROTEIN"/>
    <property type="match status" value="1"/>
</dbReference>
<evidence type="ECO:0000256" key="1">
    <source>
        <dbReference type="SAM" id="Phobius"/>
    </source>
</evidence>
<keyword evidence="1" id="KW-0472">Membrane</keyword>
<evidence type="ECO:0000313" key="3">
    <source>
        <dbReference type="EMBL" id="PIR76538.1"/>
    </source>
</evidence>
<accession>A0A2H0TWK7</accession>
<evidence type="ECO:0000256" key="2">
    <source>
        <dbReference type="SAM" id="SignalP"/>
    </source>
</evidence>
<keyword evidence="2" id="KW-0732">Signal</keyword>